<dbReference type="GO" id="GO:0005524">
    <property type="term" value="F:ATP binding"/>
    <property type="evidence" value="ECO:0007669"/>
    <property type="project" value="InterPro"/>
</dbReference>
<dbReference type="GO" id="GO:0004222">
    <property type="term" value="F:metalloendopeptidase activity"/>
    <property type="evidence" value="ECO:0007669"/>
    <property type="project" value="InterPro"/>
</dbReference>
<evidence type="ECO:0000256" key="1">
    <source>
        <dbReference type="SAM" id="MobiDB-lite"/>
    </source>
</evidence>
<evidence type="ECO:0000313" key="4">
    <source>
        <dbReference type="Proteomes" id="UP000654075"/>
    </source>
</evidence>
<dbReference type="GO" id="GO:0006508">
    <property type="term" value="P:proteolysis"/>
    <property type="evidence" value="ECO:0007669"/>
    <property type="project" value="InterPro"/>
</dbReference>
<dbReference type="GO" id="GO:0004176">
    <property type="term" value="F:ATP-dependent peptidase activity"/>
    <property type="evidence" value="ECO:0007669"/>
    <property type="project" value="InterPro"/>
</dbReference>
<dbReference type="PANTHER" id="PTHR33471:SF7">
    <property type="entry name" value="ATP-DEPENDENT ZINC METALLOPROTEASE-RELATED"/>
    <property type="match status" value="1"/>
</dbReference>
<dbReference type="PANTHER" id="PTHR33471">
    <property type="entry name" value="ATP-DEPENDENT ZINC METALLOPROTEASE-RELATED"/>
    <property type="match status" value="1"/>
</dbReference>
<dbReference type="Gene3D" id="1.20.58.760">
    <property type="entry name" value="Peptidase M41"/>
    <property type="match status" value="1"/>
</dbReference>
<gene>
    <name evidence="3" type="ORF">PGLA1383_LOCUS20733</name>
</gene>
<organism evidence="3 4">
    <name type="scientific">Polarella glacialis</name>
    <name type="common">Dinoflagellate</name>
    <dbReference type="NCBI Taxonomy" id="89957"/>
    <lineage>
        <taxon>Eukaryota</taxon>
        <taxon>Sar</taxon>
        <taxon>Alveolata</taxon>
        <taxon>Dinophyceae</taxon>
        <taxon>Suessiales</taxon>
        <taxon>Suessiaceae</taxon>
        <taxon>Polarella</taxon>
    </lineage>
</organism>
<keyword evidence="2" id="KW-0472">Membrane</keyword>
<dbReference type="SUPFAM" id="SSF140990">
    <property type="entry name" value="FtsH protease domain-like"/>
    <property type="match status" value="1"/>
</dbReference>
<evidence type="ECO:0000256" key="2">
    <source>
        <dbReference type="SAM" id="Phobius"/>
    </source>
</evidence>
<keyword evidence="2" id="KW-1133">Transmembrane helix</keyword>
<dbReference type="EMBL" id="CAJNNV010014341">
    <property type="protein sequence ID" value="CAE8602492.1"/>
    <property type="molecule type" value="Genomic_DNA"/>
</dbReference>
<reference evidence="3" key="1">
    <citation type="submission" date="2021-02" db="EMBL/GenBank/DDBJ databases">
        <authorList>
            <person name="Dougan E. K."/>
            <person name="Rhodes N."/>
            <person name="Thang M."/>
            <person name="Chan C."/>
        </authorList>
    </citation>
    <scope>NUCLEOTIDE SEQUENCE</scope>
</reference>
<feature type="region of interest" description="Disordered" evidence="1">
    <location>
        <begin position="123"/>
        <end position="142"/>
    </location>
</feature>
<keyword evidence="2" id="KW-0812">Transmembrane</keyword>
<dbReference type="Proteomes" id="UP000654075">
    <property type="component" value="Unassembled WGS sequence"/>
</dbReference>
<keyword evidence="4" id="KW-1185">Reference proteome</keyword>
<dbReference type="AlphaFoldDB" id="A0A813EN53"/>
<dbReference type="OrthoDB" id="66620at2759"/>
<feature type="transmembrane region" description="Helical" evidence="2">
    <location>
        <begin position="242"/>
        <end position="266"/>
    </location>
</feature>
<comment type="caution">
    <text evidence="3">The sequence shown here is derived from an EMBL/GenBank/DDBJ whole genome shotgun (WGS) entry which is preliminary data.</text>
</comment>
<evidence type="ECO:0000313" key="3">
    <source>
        <dbReference type="EMBL" id="CAE8602492.1"/>
    </source>
</evidence>
<feature type="transmembrane region" description="Helical" evidence="2">
    <location>
        <begin position="212"/>
        <end position="235"/>
    </location>
</feature>
<sequence>MCIGKQMRPSIVTAICAACILQVSFGCKSYSCWGCCKVAAVVTVSFMMIRPPSKAAFPLQRLSLSPLLPVAGKTGVGFLKTVRIEDRARRVPDVSSLAVARVATGAAIGQIIRLQGSSRRRRWPKPLKADAASSGRPAYRSKDDAAVQQKLKQAEGDFGSMQAALRSLKDNGDIQLFESYPSKLPRQQLVSLQDLQSVGILAPSRLAEEPDYLGPSVALSLFFGSAAFAASAVLGSQATLSFLVTSLLLLASLASILVGAFAPGLLQGLDKDVRQRAVDHEAAHFLVGYMLGAPIRGYSADAGGRPSVEFDELSGPMAGYRNSKQALEAFCVVACAGIAGEGLLYEGAKGGSADLIALEQVISTASSAAEMGGPQALQDRMNFTRWGVFYAASMLRSHRASWDALRKAMENGGDISDCIWALESAER</sequence>
<dbReference type="PROSITE" id="PS51257">
    <property type="entry name" value="PROKAR_LIPOPROTEIN"/>
    <property type="match status" value="1"/>
</dbReference>
<proteinExistence type="predicted"/>
<dbReference type="InterPro" id="IPR037219">
    <property type="entry name" value="Peptidase_M41-like"/>
</dbReference>
<name>A0A813EN53_POLGL</name>
<accession>A0A813EN53</accession>
<protein>
    <submittedName>
        <fullName evidence="3">Uncharacterized protein</fullName>
    </submittedName>
</protein>